<gene>
    <name evidence="1" type="ORF">F4820DRAFT_448715</name>
</gene>
<name>A0ACB9Z135_9PEZI</name>
<dbReference type="EMBL" id="MU393482">
    <property type="protein sequence ID" value="KAI4864695.1"/>
    <property type="molecule type" value="Genomic_DNA"/>
</dbReference>
<protein>
    <submittedName>
        <fullName evidence="1">Annexin</fullName>
    </submittedName>
</protein>
<proteinExistence type="predicted"/>
<dbReference type="Proteomes" id="UP001497700">
    <property type="component" value="Unassembled WGS sequence"/>
</dbReference>
<sequence length="514" mass="57207">MNPPNQQYYGQYPPQGGPPPGQAGQSHPGYQQPPQGAPYYPPGGSPAPGQPPYQQPPYSNYNPNPHQGPPQGPPQGQPQGGQYQYPPQQYPGGPPQAPGQYPQGQPAQYQNQPYPPQQPPQGQYGQPPAQYGQYPPNNYQGPNANPQAPAPYPPQQYGAPPGAQQWSQPQQQPMQGYGYGVPPTPPSAGYDQGQKAYYAPVDTSADAEAVRKAMKGMGCDETALIRVFTSVKYENPWAMAQLVTDYNKRFIRDLAKDIESETRGDVETALLALIRGPLEHDVRVLIKALDRAGTDEDALMDVLLCRTNADIRAITTEYKRIKGHELIVDIKDDVDDTLFRLYSMVLSAARAENSAPVIAAEIDHKVTELQRATEGTIGANAISVAQIFTSSNAAQMHALSEAYMRKYHRSLEEVIEKEFRGDMEDALLYMLESATDRARFDAKRLEKPLYRTPRKDRLFINRIVSLYWDRSRLELAKAAYQRYSPSRTSLRSSIRGLLSGDYEDLMLALIRERK</sequence>
<comment type="caution">
    <text evidence="1">The sequence shown here is derived from an EMBL/GenBank/DDBJ whole genome shotgun (WGS) entry which is preliminary data.</text>
</comment>
<evidence type="ECO:0000313" key="1">
    <source>
        <dbReference type="EMBL" id="KAI4864695.1"/>
    </source>
</evidence>
<accession>A0ACB9Z135</accession>
<organism evidence="1 2">
    <name type="scientific">Hypoxylon rubiginosum</name>
    <dbReference type="NCBI Taxonomy" id="110542"/>
    <lineage>
        <taxon>Eukaryota</taxon>
        <taxon>Fungi</taxon>
        <taxon>Dikarya</taxon>
        <taxon>Ascomycota</taxon>
        <taxon>Pezizomycotina</taxon>
        <taxon>Sordariomycetes</taxon>
        <taxon>Xylariomycetidae</taxon>
        <taxon>Xylariales</taxon>
        <taxon>Hypoxylaceae</taxon>
        <taxon>Hypoxylon</taxon>
    </lineage>
</organism>
<evidence type="ECO:0000313" key="2">
    <source>
        <dbReference type="Proteomes" id="UP001497700"/>
    </source>
</evidence>
<keyword evidence="2" id="KW-1185">Reference proteome</keyword>
<reference evidence="1 2" key="1">
    <citation type="journal article" date="2022" name="New Phytol.">
        <title>Ecological generalism drives hyperdiversity of secondary metabolite gene clusters in xylarialean endophytes.</title>
        <authorList>
            <person name="Franco M.E.E."/>
            <person name="Wisecaver J.H."/>
            <person name="Arnold A.E."/>
            <person name="Ju Y.M."/>
            <person name="Slot J.C."/>
            <person name="Ahrendt S."/>
            <person name="Moore L.P."/>
            <person name="Eastman K.E."/>
            <person name="Scott K."/>
            <person name="Konkel Z."/>
            <person name="Mondo S.J."/>
            <person name="Kuo A."/>
            <person name="Hayes R.D."/>
            <person name="Haridas S."/>
            <person name="Andreopoulos B."/>
            <person name="Riley R."/>
            <person name="LaButti K."/>
            <person name="Pangilinan J."/>
            <person name="Lipzen A."/>
            <person name="Amirebrahimi M."/>
            <person name="Yan J."/>
            <person name="Adam C."/>
            <person name="Keymanesh K."/>
            <person name="Ng V."/>
            <person name="Louie K."/>
            <person name="Northen T."/>
            <person name="Drula E."/>
            <person name="Henrissat B."/>
            <person name="Hsieh H.M."/>
            <person name="Youens-Clark K."/>
            <person name="Lutzoni F."/>
            <person name="Miadlikowska J."/>
            <person name="Eastwood D.C."/>
            <person name="Hamelin R.C."/>
            <person name="Grigoriev I.V."/>
            <person name="U'Ren J.M."/>
        </authorList>
    </citation>
    <scope>NUCLEOTIDE SEQUENCE [LARGE SCALE GENOMIC DNA]</scope>
    <source>
        <strain evidence="1 2">CBS 119005</strain>
    </source>
</reference>